<keyword evidence="3" id="KW-0808">Transferase</keyword>
<evidence type="ECO:0000313" key="2">
    <source>
        <dbReference type="EMBL" id="KAB6149474.1"/>
    </source>
</evidence>
<reference evidence="4 6" key="3">
    <citation type="submission" date="2018-08" db="EMBL/GenBank/DDBJ databases">
        <title>A genome reference for cultivated species of the human gut microbiota.</title>
        <authorList>
            <person name="Zou Y."/>
            <person name="Xue W."/>
            <person name="Luo G."/>
        </authorList>
    </citation>
    <scope>NUCLEOTIDE SEQUENCE [LARGE SCALE GENOMIC DNA]</scope>
    <source>
        <strain evidence="4 6">AF39-6AC</strain>
    </source>
</reference>
<protein>
    <submittedName>
        <fullName evidence="3">Glycosyl transferase</fullName>
    </submittedName>
    <submittedName>
        <fullName evidence="1">Glycosyltransferase</fullName>
    </submittedName>
</protein>
<accession>A0A1Y4VSQ3</accession>
<dbReference type="EMBL" id="WDER01000001">
    <property type="protein sequence ID" value="KAB6087045.1"/>
    <property type="molecule type" value="Genomic_DNA"/>
</dbReference>
<sequence length="432" mass="50693">MKILFIIPYIPFPLNSGGNQAFFNMVDYLRHKMDVSILLQVQYASEAYDISKLKEIWDNVTFFVFTKKDDKQPKVHHPFYYKWLIKTKQSIERKIRRQIIPENIVFTPDFIRQESTLSTSIFKELDVDYIKYVTEVATYGFDIIQVEFYKLISLGYLLPSNTQTIFVHHEIRYIRNENEMQLFPRITKSDQLIYHIAKDFERFALQHYKHIITLTEIDRQILTKFLGQNNRIYTSPAVIQTDMDTPPQFIPCTSNRLTFVGSETHYPNLDALIWFCKEIAPYLRKQNFTFTLQVVGKWKTHIRELQHSCPEMETVGYIKDLPSFLKGSIALVPIRIGSGMRMKILEAVSADIPFITTTKGVEGIDLLDKEEYLKADSATEFADAIITLSQNTELQEKLVRQAKSKMKDIYNPSNMLEQRFNIYKQILNEPNK</sequence>
<comment type="caution">
    <text evidence="3">The sequence shown here is derived from an EMBL/GenBank/DDBJ whole genome shotgun (WGS) entry which is preliminary data.</text>
</comment>
<evidence type="ECO:0000313" key="7">
    <source>
        <dbReference type="Proteomes" id="UP000434604"/>
    </source>
</evidence>
<dbReference type="EMBL" id="QROC01000006">
    <property type="protein sequence ID" value="RHK99906.1"/>
    <property type="molecule type" value="Genomic_DNA"/>
</dbReference>
<dbReference type="RefSeq" id="WP_049701612.1">
    <property type="nucleotide sequence ID" value="NZ_AP031409.1"/>
</dbReference>
<evidence type="ECO:0000313" key="4">
    <source>
        <dbReference type="EMBL" id="RHK99906.1"/>
    </source>
</evidence>
<dbReference type="Proteomes" id="UP000196036">
    <property type="component" value="Unassembled WGS sequence"/>
</dbReference>
<dbReference type="PANTHER" id="PTHR12526">
    <property type="entry name" value="GLYCOSYLTRANSFERASE"/>
    <property type="match status" value="1"/>
</dbReference>
<evidence type="ECO:0000313" key="5">
    <source>
        <dbReference type="Proteomes" id="UP000196036"/>
    </source>
</evidence>
<gene>
    <name evidence="3" type="ORF">B5E52_03985</name>
    <name evidence="4" type="ORF">DW042_05545</name>
    <name evidence="2" type="ORF">GA398_04355</name>
    <name evidence="1" type="ORF">GA560_00015</name>
</gene>
<proteinExistence type="predicted"/>
<reference evidence="3" key="2">
    <citation type="journal article" date="2018" name="BMC Genomics">
        <title>Whole genome sequencing and function prediction of 133 gut anaerobes isolated from chicken caecum in pure cultures.</title>
        <authorList>
            <person name="Medvecky M."/>
            <person name="Cejkova D."/>
            <person name="Polansky O."/>
            <person name="Karasova D."/>
            <person name="Kubasova T."/>
            <person name="Cizek A."/>
            <person name="Rychlik I."/>
        </authorList>
    </citation>
    <scope>NUCLEOTIDE SEQUENCE</scope>
    <source>
        <strain evidence="3">An109</strain>
    </source>
</reference>
<reference evidence="5" key="1">
    <citation type="submission" date="2017-04" db="EMBL/GenBank/DDBJ databases">
        <title>Function of individual gut microbiota members based on whole genome sequencing of pure cultures obtained from chicken caecum.</title>
        <authorList>
            <person name="Medvecky M."/>
            <person name="Cejkova D."/>
            <person name="Polansky O."/>
            <person name="Karasova D."/>
            <person name="Kubasova T."/>
            <person name="Cizek A."/>
            <person name="Rychlik I."/>
        </authorList>
    </citation>
    <scope>NUCLEOTIDE SEQUENCE [LARGE SCALE GENOMIC DNA]</scope>
    <source>
        <strain evidence="5">An109</strain>
    </source>
</reference>
<dbReference type="PANTHER" id="PTHR12526:SF630">
    <property type="entry name" value="GLYCOSYLTRANSFERASE"/>
    <property type="match status" value="1"/>
</dbReference>
<evidence type="ECO:0000313" key="8">
    <source>
        <dbReference type="Proteomes" id="UP000474077"/>
    </source>
</evidence>
<dbReference type="Proteomes" id="UP000434604">
    <property type="component" value="Unassembled WGS sequence"/>
</dbReference>
<dbReference type="EMBL" id="WDED01000004">
    <property type="protein sequence ID" value="KAB6149474.1"/>
    <property type="molecule type" value="Genomic_DNA"/>
</dbReference>
<dbReference type="Gene3D" id="3.40.50.2000">
    <property type="entry name" value="Glycogen Phosphorylase B"/>
    <property type="match status" value="2"/>
</dbReference>
<evidence type="ECO:0000313" key="6">
    <source>
        <dbReference type="Proteomes" id="UP000284417"/>
    </source>
</evidence>
<evidence type="ECO:0000313" key="3">
    <source>
        <dbReference type="EMBL" id="OUQ73011.1"/>
    </source>
</evidence>
<dbReference type="Proteomes" id="UP000474077">
    <property type="component" value="Unassembled WGS sequence"/>
</dbReference>
<evidence type="ECO:0000313" key="1">
    <source>
        <dbReference type="EMBL" id="KAB6087045.1"/>
    </source>
</evidence>
<dbReference type="EMBL" id="NFLW01000005">
    <property type="protein sequence ID" value="OUQ73011.1"/>
    <property type="molecule type" value="Genomic_DNA"/>
</dbReference>
<organism evidence="3 5">
    <name type="scientific">Bacteroides xylanisolvens</name>
    <dbReference type="NCBI Taxonomy" id="371601"/>
    <lineage>
        <taxon>Bacteria</taxon>
        <taxon>Pseudomonadati</taxon>
        <taxon>Bacteroidota</taxon>
        <taxon>Bacteroidia</taxon>
        <taxon>Bacteroidales</taxon>
        <taxon>Bacteroidaceae</taxon>
        <taxon>Bacteroides</taxon>
    </lineage>
</organism>
<dbReference type="GO" id="GO:0016740">
    <property type="term" value="F:transferase activity"/>
    <property type="evidence" value="ECO:0007669"/>
    <property type="project" value="UniProtKB-KW"/>
</dbReference>
<dbReference type="Pfam" id="PF13692">
    <property type="entry name" value="Glyco_trans_1_4"/>
    <property type="match status" value="1"/>
</dbReference>
<name>A0A1Y4VSQ3_9BACE</name>
<dbReference type="AlphaFoldDB" id="A0A1Y4VSQ3"/>
<dbReference type="SUPFAM" id="SSF53756">
    <property type="entry name" value="UDP-Glycosyltransferase/glycogen phosphorylase"/>
    <property type="match status" value="1"/>
</dbReference>
<dbReference type="Proteomes" id="UP000284417">
    <property type="component" value="Unassembled WGS sequence"/>
</dbReference>
<reference evidence="7 8" key="4">
    <citation type="journal article" date="2019" name="Nat. Med.">
        <title>A library of human gut bacterial isolates paired with longitudinal multiomics data enables mechanistic microbiome research.</title>
        <authorList>
            <person name="Poyet M."/>
            <person name="Groussin M."/>
            <person name="Gibbons S.M."/>
            <person name="Avila-Pacheco J."/>
            <person name="Jiang X."/>
            <person name="Kearney S.M."/>
            <person name="Perrotta A.R."/>
            <person name="Berdy B."/>
            <person name="Zhao S."/>
            <person name="Lieberman T.D."/>
            <person name="Swanson P.K."/>
            <person name="Smith M."/>
            <person name="Roesemann S."/>
            <person name="Alexander J.E."/>
            <person name="Rich S.A."/>
            <person name="Livny J."/>
            <person name="Vlamakis H."/>
            <person name="Clish C."/>
            <person name="Bullock K."/>
            <person name="Deik A."/>
            <person name="Scott J."/>
            <person name="Pierce K.A."/>
            <person name="Xavier R.J."/>
            <person name="Alm E.J."/>
        </authorList>
    </citation>
    <scope>NUCLEOTIDE SEQUENCE [LARGE SCALE GENOMIC DNA]</scope>
    <source>
        <strain evidence="2 7">BIOML-A58</strain>
        <strain evidence="1 8">BIOML-A73</strain>
    </source>
</reference>